<dbReference type="EMBL" id="FOAW01000020">
    <property type="protein sequence ID" value="SEM03788.1"/>
    <property type="molecule type" value="Genomic_DNA"/>
</dbReference>
<dbReference type="InterPro" id="IPR036390">
    <property type="entry name" value="WH_DNA-bd_sf"/>
</dbReference>
<gene>
    <name evidence="2" type="ORF">SAMN05444583_12074</name>
</gene>
<dbReference type="GO" id="GO:0003677">
    <property type="term" value="F:DNA binding"/>
    <property type="evidence" value="ECO:0007669"/>
    <property type="project" value="UniProtKB-KW"/>
</dbReference>
<feature type="domain" description="HTH marR-type" evidence="1">
    <location>
        <begin position="11"/>
        <end position="147"/>
    </location>
</feature>
<sequence length="160" mass="17739">MDTGSRPAEDSLNTVHRLRALTVELHLLGAEFGRVYGLHSTDVRALICLLDAERSSRPATPSWLGEQLHLNSASVTALIDRMEKAGHVRRQRDSQDRRRVFVEVTPEAVELGWAFFGPAIANALAAIGTYSPQEMETVVRFLTDMQAAVASTRRDPDINE</sequence>
<dbReference type="Proteomes" id="UP000198677">
    <property type="component" value="Unassembled WGS sequence"/>
</dbReference>
<reference evidence="3" key="1">
    <citation type="submission" date="2016-10" db="EMBL/GenBank/DDBJ databases">
        <authorList>
            <person name="Varghese N."/>
            <person name="Submissions S."/>
        </authorList>
    </citation>
    <scope>NUCLEOTIDE SEQUENCE [LARGE SCALE GENOMIC DNA]</scope>
    <source>
        <strain evidence="3">DSM 44675</strain>
    </source>
</reference>
<dbReference type="PANTHER" id="PTHR33164:SF106">
    <property type="entry name" value="TRANSCRIPTIONAL REGULATORY PROTEIN"/>
    <property type="match status" value="1"/>
</dbReference>
<evidence type="ECO:0000313" key="2">
    <source>
        <dbReference type="EMBL" id="SEM03788.1"/>
    </source>
</evidence>
<dbReference type="RefSeq" id="WP_072752806.1">
    <property type="nucleotide sequence ID" value="NZ_FOAW01000020.1"/>
</dbReference>
<dbReference type="InterPro" id="IPR039422">
    <property type="entry name" value="MarR/SlyA-like"/>
</dbReference>
<dbReference type="OrthoDB" id="3694026at2"/>
<dbReference type="Pfam" id="PF01047">
    <property type="entry name" value="MarR"/>
    <property type="match status" value="1"/>
</dbReference>
<dbReference type="GO" id="GO:0003700">
    <property type="term" value="F:DNA-binding transcription factor activity"/>
    <property type="evidence" value="ECO:0007669"/>
    <property type="project" value="InterPro"/>
</dbReference>
<proteinExistence type="predicted"/>
<evidence type="ECO:0000259" key="1">
    <source>
        <dbReference type="PROSITE" id="PS50995"/>
    </source>
</evidence>
<keyword evidence="3" id="KW-1185">Reference proteome</keyword>
<dbReference type="PANTHER" id="PTHR33164">
    <property type="entry name" value="TRANSCRIPTIONAL REGULATOR, MARR FAMILY"/>
    <property type="match status" value="1"/>
</dbReference>
<protein>
    <submittedName>
        <fullName evidence="2">DNA-binding transcriptional regulator, MarR family</fullName>
    </submittedName>
</protein>
<name>A0A1H7V4I9_9NOCA</name>
<dbReference type="SMART" id="SM00347">
    <property type="entry name" value="HTH_MARR"/>
    <property type="match status" value="1"/>
</dbReference>
<dbReference type="GO" id="GO:0006950">
    <property type="term" value="P:response to stress"/>
    <property type="evidence" value="ECO:0007669"/>
    <property type="project" value="TreeGrafter"/>
</dbReference>
<dbReference type="PROSITE" id="PS50995">
    <property type="entry name" value="HTH_MARR_2"/>
    <property type="match status" value="1"/>
</dbReference>
<dbReference type="Gene3D" id="1.10.10.10">
    <property type="entry name" value="Winged helix-like DNA-binding domain superfamily/Winged helix DNA-binding domain"/>
    <property type="match status" value="1"/>
</dbReference>
<dbReference type="SUPFAM" id="SSF46785">
    <property type="entry name" value="Winged helix' DNA-binding domain"/>
    <property type="match status" value="1"/>
</dbReference>
<dbReference type="PRINTS" id="PR00598">
    <property type="entry name" value="HTHMARR"/>
</dbReference>
<organism evidence="2 3">
    <name type="scientific">Rhodococcus maanshanensis</name>
    <dbReference type="NCBI Taxonomy" id="183556"/>
    <lineage>
        <taxon>Bacteria</taxon>
        <taxon>Bacillati</taxon>
        <taxon>Actinomycetota</taxon>
        <taxon>Actinomycetes</taxon>
        <taxon>Mycobacteriales</taxon>
        <taxon>Nocardiaceae</taxon>
        <taxon>Rhodococcus</taxon>
    </lineage>
</organism>
<dbReference type="AlphaFoldDB" id="A0A1H7V4I9"/>
<evidence type="ECO:0000313" key="3">
    <source>
        <dbReference type="Proteomes" id="UP000198677"/>
    </source>
</evidence>
<dbReference type="InterPro" id="IPR036388">
    <property type="entry name" value="WH-like_DNA-bd_sf"/>
</dbReference>
<keyword evidence="2" id="KW-0238">DNA-binding</keyword>
<dbReference type="InterPro" id="IPR000835">
    <property type="entry name" value="HTH_MarR-typ"/>
</dbReference>
<accession>A0A1H7V4I9</accession>